<sequence length="186" mass="21177">MTKLIRWDSELLLYFNNMGTEFWDPFWLTVSGVAIWIPLYALLVFFIVKKLKGKHMWFALLAVALNVVFTDQGSVQLFKEQFLRLRPCHAENLAEQIRLVKGSCGGKYSFISSHASNTFGLAVLVGLLLKPHFKYLIGILLIWAALVSYSRVYLGVHYPGDILGGAIFGSLIGFLMFKLYQRILRP</sequence>
<proteinExistence type="predicted"/>
<feature type="transmembrane region" description="Helical" evidence="1">
    <location>
        <begin position="162"/>
        <end position="180"/>
    </location>
</feature>
<evidence type="ECO:0000256" key="1">
    <source>
        <dbReference type="SAM" id="Phobius"/>
    </source>
</evidence>
<dbReference type="eggNOG" id="COG0671">
    <property type="taxonomic scope" value="Bacteria"/>
</dbReference>
<dbReference type="EMBL" id="CP003156">
    <property type="protein sequence ID" value="AEV34498.1"/>
    <property type="molecule type" value="Genomic_DNA"/>
</dbReference>
<dbReference type="PANTHER" id="PTHR14969">
    <property type="entry name" value="SPHINGOSINE-1-PHOSPHATE PHOSPHOHYDROLASE"/>
    <property type="match status" value="1"/>
</dbReference>
<dbReference type="Proteomes" id="UP000005631">
    <property type="component" value="Chromosome"/>
</dbReference>
<feature type="transmembrane region" description="Helical" evidence="1">
    <location>
        <begin position="136"/>
        <end position="156"/>
    </location>
</feature>
<dbReference type="Pfam" id="PF01569">
    <property type="entry name" value="PAP2"/>
    <property type="match status" value="1"/>
</dbReference>
<feature type="transmembrane region" description="Helical" evidence="1">
    <location>
        <begin position="55"/>
        <end position="75"/>
    </location>
</feature>
<dbReference type="Gene3D" id="1.20.144.10">
    <property type="entry name" value="Phosphatidic acid phosphatase type 2/haloperoxidase"/>
    <property type="match status" value="1"/>
</dbReference>
<organism evidence="3 4">
    <name type="scientific">Owenweeksia hongkongensis (strain DSM 17368 / CIP 108786 / JCM 12287 / NRRL B-23963 / UST20020801)</name>
    <dbReference type="NCBI Taxonomy" id="926562"/>
    <lineage>
        <taxon>Bacteria</taxon>
        <taxon>Pseudomonadati</taxon>
        <taxon>Bacteroidota</taxon>
        <taxon>Flavobacteriia</taxon>
        <taxon>Flavobacteriales</taxon>
        <taxon>Owenweeksiaceae</taxon>
        <taxon>Owenweeksia</taxon>
    </lineage>
</organism>
<dbReference type="AlphaFoldDB" id="G8R791"/>
<dbReference type="OrthoDB" id="9789113at2"/>
<dbReference type="SUPFAM" id="SSF48317">
    <property type="entry name" value="Acid phosphatase/Vanadium-dependent haloperoxidase"/>
    <property type="match status" value="1"/>
</dbReference>
<evidence type="ECO:0000313" key="3">
    <source>
        <dbReference type="EMBL" id="AEV34498.1"/>
    </source>
</evidence>
<reference evidence="3 4" key="1">
    <citation type="journal article" date="2012" name="Stand. Genomic Sci.">
        <title>Genome sequence of the orange-pigmented seawater bacterium Owenweeksia hongkongensis type strain (UST20020801(T)).</title>
        <authorList>
            <person name="Riedel T."/>
            <person name="Held B."/>
            <person name="Nolan M."/>
            <person name="Lucas S."/>
            <person name="Lapidus A."/>
            <person name="Tice H."/>
            <person name="Del Rio T.G."/>
            <person name="Cheng J.F."/>
            <person name="Han C."/>
            <person name="Tapia R."/>
            <person name="Goodwin L.A."/>
            <person name="Pitluck S."/>
            <person name="Liolios K."/>
            <person name="Mavromatis K."/>
            <person name="Pagani I."/>
            <person name="Ivanova N."/>
            <person name="Mikhailova N."/>
            <person name="Pati A."/>
            <person name="Chen A."/>
            <person name="Palaniappan K."/>
            <person name="Rohde M."/>
            <person name="Tindall B.J."/>
            <person name="Detter J.C."/>
            <person name="Goker M."/>
            <person name="Woyke T."/>
            <person name="Bristow J."/>
            <person name="Eisen J.A."/>
            <person name="Markowitz V."/>
            <person name="Hugenholtz P."/>
            <person name="Klenk H.P."/>
            <person name="Kyrpides N.C."/>
        </authorList>
    </citation>
    <scope>NUCLEOTIDE SEQUENCE</scope>
    <source>
        <strain evidence="4">DSM 17368 / JCM 12287 / NRRL B-23963</strain>
    </source>
</reference>
<feature type="domain" description="Phosphatidic acid phosphatase type 2/haloperoxidase" evidence="2">
    <location>
        <begin position="59"/>
        <end position="177"/>
    </location>
</feature>
<dbReference type="PANTHER" id="PTHR14969:SF13">
    <property type="entry name" value="AT30094P"/>
    <property type="match status" value="1"/>
</dbReference>
<keyword evidence="1" id="KW-0812">Transmembrane</keyword>
<accession>G8R791</accession>
<evidence type="ECO:0000313" key="4">
    <source>
        <dbReference type="Proteomes" id="UP000005631"/>
    </source>
</evidence>
<dbReference type="InterPro" id="IPR000326">
    <property type="entry name" value="PAP2/HPO"/>
</dbReference>
<protein>
    <submittedName>
        <fullName evidence="3">Membrane-associated phospholipid phosphatase</fullName>
    </submittedName>
</protein>
<dbReference type="PATRIC" id="fig|926562.3.peg.3571"/>
<name>G8R791_OWEHD</name>
<dbReference type="STRING" id="926562.Oweho_3550"/>
<feature type="transmembrane region" description="Helical" evidence="1">
    <location>
        <begin position="26"/>
        <end position="48"/>
    </location>
</feature>
<feature type="transmembrane region" description="Helical" evidence="1">
    <location>
        <begin position="108"/>
        <end position="129"/>
    </location>
</feature>
<dbReference type="InterPro" id="IPR036938">
    <property type="entry name" value="PAP2/HPO_sf"/>
</dbReference>
<keyword evidence="1" id="KW-0472">Membrane</keyword>
<dbReference type="RefSeq" id="WP_014203845.1">
    <property type="nucleotide sequence ID" value="NC_016599.1"/>
</dbReference>
<dbReference type="KEGG" id="oho:Oweho_3550"/>
<keyword evidence="1" id="KW-1133">Transmembrane helix</keyword>
<keyword evidence="4" id="KW-1185">Reference proteome</keyword>
<evidence type="ECO:0000259" key="2">
    <source>
        <dbReference type="SMART" id="SM00014"/>
    </source>
</evidence>
<dbReference type="HOGENOM" id="CLU_072573_10_0_10"/>
<dbReference type="CDD" id="cd03395">
    <property type="entry name" value="PAP2_like_4"/>
    <property type="match status" value="1"/>
</dbReference>
<dbReference type="SMART" id="SM00014">
    <property type="entry name" value="acidPPc"/>
    <property type="match status" value="1"/>
</dbReference>
<gene>
    <name evidence="3" type="ordered locus">Oweho_3550</name>
</gene>